<reference evidence="3 4" key="1">
    <citation type="submission" date="2008-07" db="EMBL/GenBank/DDBJ databases">
        <authorList>
            <person name="El-Sayed N."/>
            <person name="Caler E."/>
            <person name="Inman J."/>
            <person name="Amedeo P."/>
            <person name="Hass B."/>
            <person name="Wortman J."/>
        </authorList>
    </citation>
    <scope>NUCLEOTIDE SEQUENCE [LARGE SCALE GENOMIC DNA]</scope>
    <source>
        <strain evidence="4">ATCC 50983 / TXsc</strain>
    </source>
</reference>
<dbReference type="EMBL" id="GG671893">
    <property type="protein sequence ID" value="EER18110.1"/>
    <property type="molecule type" value="Genomic_DNA"/>
</dbReference>
<dbReference type="AlphaFoldDB" id="C5KBP0"/>
<gene>
    <name evidence="3" type="ORF">Pmar_PMAR028384</name>
</gene>
<name>C5KBP0_PERM5</name>
<dbReference type="RefSeq" id="XP_002786314.1">
    <property type="nucleotide sequence ID" value="XM_002786268.1"/>
</dbReference>
<organism evidence="4">
    <name type="scientific">Perkinsus marinus (strain ATCC 50983 / TXsc)</name>
    <dbReference type="NCBI Taxonomy" id="423536"/>
    <lineage>
        <taxon>Eukaryota</taxon>
        <taxon>Sar</taxon>
        <taxon>Alveolata</taxon>
        <taxon>Perkinsozoa</taxon>
        <taxon>Perkinsea</taxon>
        <taxon>Perkinsida</taxon>
        <taxon>Perkinsidae</taxon>
        <taxon>Perkinsus</taxon>
    </lineage>
</organism>
<keyword evidence="4" id="KW-1185">Reference proteome</keyword>
<evidence type="ECO:0000259" key="1">
    <source>
        <dbReference type="Pfam" id="PF09818"/>
    </source>
</evidence>
<feature type="domain" description="ATPase of the ABC class C-terminal" evidence="1">
    <location>
        <begin position="64"/>
        <end position="114"/>
    </location>
</feature>
<dbReference type="PANTHER" id="PTHR38149:SF1">
    <property type="entry name" value="ATPASE"/>
    <property type="match status" value="1"/>
</dbReference>
<dbReference type="Pfam" id="PF21117">
    <property type="entry name" value="MRB1590_C"/>
    <property type="match status" value="1"/>
</dbReference>
<dbReference type="Pfam" id="PF09818">
    <property type="entry name" value="ABC_ATPase"/>
    <property type="match status" value="1"/>
</dbReference>
<sequence length="261" mass="29541">MPVACFLSLVSLDEHLTRWLDSCNLGEKTTEPTDADTLLRRPNLYDERGNSWSELGKANVYFNRTLSDRVGVSTVMVIGGSGDYFHVADTVVMMDQYVPYDVTSRAKQIAADDDVHLTIPEVDENIFTGLRGRCLDPHTLRADGKVQSKSLRCISYGWTEIELTNVEQLVETGQARAIADAIQTLAEKDYTRGRRLSDVLDRFYEEIHRHAYPTGRGDEYKTGLDAVQRASYPAGYYSYPRKLELAAAINRLRKMKIYSVQ</sequence>
<evidence type="ECO:0000259" key="2">
    <source>
        <dbReference type="Pfam" id="PF21117"/>
    </source>
</evidence>
<dbReference type="Proteomes" id="UP000007800">
    <property type="component" value="Unassembled WGS sequence"/>
</dbReference>
<dbReference type="InParanoid" id="C5KBP0"/>
<evidence type="ECO:0000313" key="4">
    <source>
        <dbReference type="Proteomes" id="UP000007800"/>
    </source>
</evidence>
<accession>C5KBP0</accession>
<protein>
    <submittedName>
        <fullName evidence="3">Uncharacterized protein</fullName>
    </submittedName>
</protein>
<dbReference type="InterPro" id="IPR019195">
    <property type="entry name" value="ABC_ATPase_put"/>
</dbReference>
<dbReference type="InterPro" id="IPR046834">
    <property type="entry name" value="ABC_ATPase_C"/>
</dbReference>
<dbReference type="OrthoDB" id="189459at2759"/>
<dbReference type="GeneID" id="9048583"/>
<feature type="domain" description="MRB1590-like C-terminal" evidence="2">
    <location>
        <begin position="145"/>
        <end position="257"/>
    </location>
</feature>
<evidence type="ECO:0000313" key="3">
    <source>
        <dbReference type="EMBL" id="EER18110.1"/>
    </source>
</evidence>
<proteinExistence type="predicted"/>
<dbReference type="InterPro" id="IPR049069">
    <property type="entry name" value="MRB1590-like_C"/>
</dbReference>
<dbReference type="PANTHER" id="PTHR38149">
    <property type="entry name" value="ATPASE"/>
    <property type="match status" value="1"/>
</dbReference>